<dbReference type="EMBL" id="QWEZ01000001">
    <property type="protein sequence ID" value="RRJ84026.1"/>
    <property type="molecule type" value="Genomic_DNA"/>
</dbReference>
<keyword evidence="1" id="KW-0732">Signal</keyword>
<dbReference type="Pfam" id="PF14559">
    <property type="entry name" value="TPR_19"/>
    <property type="match status" value="1"/>
</dbReference>
<reference evidence="2 3" key="1">
    <citation type="submission" date="2018-08" db="EMBL/GenBank/DDBJ databases">
        <authorList>
            <person name="Khan S.A."/>
        </authorList>
    </citation>
    <scope>NUCLEOTIDE SEQUENCE [LARGE SCALE GENOMIC DNA]</scope>
    <source>
        <strain evidence="2 3">GTF-13</strain>
    </source>
</reference>
<dbReference type="InterPro" id="IPR011990">
    <property type="entry name" value="TPR-like_helical_dom_sf"/>
</dbReference>
<comment type="caution">
    <text evidence="2">The sequence shown here is derived from an EMBL/GenBank/DDBJ whole genome shotgun (WGS) entry which is preliminary data.</text>
</comment>
<evidence type="ECO:0000313" key="3">
    <source>
        <dbReference type="Proteomes" id="UP000280792"/>
    </source>
</evidence>
<evidence type="ECO:0000313" key="2">
    <source>
        <dbReference type="EMBL" id="RRJ84026.1"/>
    </source>
</evidence>
<dbReference type="Gene3D" id="1.25.40.10">
    <property type="entry name" value="Tetratricopeptide repeat domain"/>
    <property type="match status" value="1"/>
</dbReference>
<dbReference type="Proteomes" id="UP000280792">
    <property type="component" value="Unassembled WGS sequence"/>
</dbReference>
<dbReference type="AlphaFoldDB" id="A0A3P3VQT6"/>
<name>A0A3P3VQT6_9GAMM</name>
<evidence type="ECO:0000256" key="1">
    <source>
        <dbReference type="SAM" id="SignalP"/>
    </source>
</evidence>
<organism evidence="2 3">
    <name type="scientific">Aestuariirhabdus litorea</name>
    <dbReference type="NCBI Taxonomy" id="2528527"/>
    <lineage>
        <taxon>Bacteria</taxon>
        <taxon>Pseudomonadati</taxon>
        <taxon>Pseudomonadota</taxon>
        <taxon>Gammaproteobacteria</taxon>
        <taxon>Oceanospirillales</taxon>
        <taxon>Aestuariirhabdaceae</taxon>
        <taxon>Aestuariirhabdus</taxon>
    </lineage>
</organism>
<protein>
    <submittedName>
        <fullName evidence="2">Uncharacterized protein</fullName>
    </submittedName>
</protein>
<dbReference type="SUPFAM" id="SSF48452">
    <property type="entry name" value="TPR-like"/>
    <property type="match status" value="1"/>
</dbReference>
<feature type="chain" id="PRO_5018069239" evidence="1">
    <location>
        <begin position="19"/>
        <end position="215"/>
    </location>
</feature>
<gene>
    <name evidence="2" type="ORF">D0544_02590</name>
</gene>
<reference evidence="2 3" key="2">
    <citation type="submission" date="2018-12" db="EMBL/GenBank/DDBJ databases">
        <title>Simiduia agarivorans gen. nov., sp. nov., a marine, agarolytic bacterium isolated from shallow coastal water from Keelung, Taiwan.</title>
        <authorList>
            <person name="Shieh W.Y."/>
        </authorList>
    </citation>
    <scope>NUCLEOTIDE SEQUENCE [LARGE SCALE GENOMIC DNA]</scope>
    <source>
        <strain evidence="2 3">GTF-13</strain>
    </source>
</reference>
<proteinExistence type="predicted"/>
<feature type="signal peptide" evidence="1">
    <location>
        <begin position="1"/>
        <end position="18"/>
    </location>
</feature>
<keyword evidence="3" id="KW-1185">Reference proteome</keyword>
<sequence length="215" mass="23444">MKKLSVIFALLLSLPAFAGDDSEALKQVAELQQQWASIKYGVETDKQEAPLKALSEQADAAVARHHKSPELLIWRGIILSTYAGAKGGLGALTLVGQARESLEQALVLNPNALSGSAYTSLGALYYQVPGWPISFGSNSKARELLTKALTINPDGIDSNYFYADYLISENDYDGAREALNRALKAPGREGRELADRGRREEIKQLLQRIEGKHSS</sequence>
<accession>A0A3P3VQT6</accession>
<dbReference type="RefSeq" id="WP_125014452.1">
    <property type="nucleotide sequence ID" value="NZ_QWEZ01000001.1"/>
</dbReference>